<feature type="transmembrane region" description="Helical" evidence="10">
    <location>
        <begin position="784"/>
        <end position="804"/>
    </location>
</feature>
<dbReference type="InterPro" id="IPR017911">
    <property type="entry name" value="MacB-like_ATP-bd"/>
</dbReference>
<dbReference type="EMBL" id="JACRWC010000105">
    <property type="protein sequence ID" value="MBC6000019.1"/>
    <property type="molecule type" value="Genomic_DNA"/>
</dbReference>
<dbReference type="Pfam" id="PF02687">
    <property type="entry name" value="FtsX"/>
    <property type="match status" value="1"/>
</dbReference>
<dbReference type="Gene3D" id="3.40.50.300">
    <property type="entry name" value="P-loop containing nucleotide triphosphate hydrolases"/>
    <property type="match status" value="1"/>
</dbReference>
<dbReference type="SUPFAM" id="SSF52540">
    <property type="entry name" value="P-loop containing nucleoside triphosphate hydrolases"/>
    <property type="match status" value="1"/>
</dbReference>
<dbReference type="InterPro" id="IPR003838">
    <property type="entry name" value="ABC3_permease_C"/>
</dbReference>
<evidence type="ECO:0000256" key="3">
    <source>
        <dbReference type="ARBA" id="ARBA00022475"/>
    </source>
</evidence>
<feature type="domain" description="ABC transporter" evidence="11">
    <location>
        <begin position="2"/>
        <end position="242"/>
    </location>
</feature>
<organism evidence="12 13">
    <name type="scientific">Lentihominibacter faecis</name>
    <dbReference type="NCBI Taxonomy" id="2764712"/>
    <lineage>
        <taxon>Bacteria</taxon>
        <taxon>Bacillati</taxon>
        <taxon>Bacillota</taxon>
        <taxon>Clostridia</taxon>
        <taxon>Peptostreptococcales</taxon>
        <taxon>Anaerovoracaceae</taxon>
        <taxon>Lentihominibacter</taxon>
    </lineage>
</organism>
<dbReference type="GO" id="GO:0005524">
    <property type="term" value="F:ATP binding"/>
    <property type="evidence" value="ECO:0007669"/>
    <property type="project" value="UniProtKB-KW"/>
</dbReference>
<evidence type="ECO:0000256" key="6">
    <source>
        <dbReference type="ARBA" id="ARBA00022840"/>
    </source>
</evidence>
<evidence type="ECO:0000256" key="10">
    <source>
        <dbReference type="SAM" id="Phobius"/>
    </source>
</evidence>
<feature type="transmembrane region" description="Helical" evidence="10">
    <location>
        <begin position="741"/>
        <end position="764"/>
    </location>
</feature>
<keyword evidence="13" id="KW-1185">Reference proteome</keyword>
<dbReference type="InterPro" id="IPR003593">
    <property type="entry name" value="AAA+_ATPase"/>
</dbReference>
<dbReference type="Proteomes" id="UP000644115">
    <property type="component" value="Unassembled WGS sequence"/>
</dbReference>
<dbReference type="CDD" id="cd03255">
    <property type="entry name" value="ABC_MJ0796_LolCDE_FtsE"/>
    <property type="match status" value="1"/>
</dbReference>
<dbReference type="InterPro" id="IPR015854">
    <property type="entry name" value="ABC_transpr_LolD-like"/>
</dbReference>
<dbReference type="InterPro" id="IPR027417">
    <property type="entry name" value="P-loop_NTPase"/>
</dbReference>
<comment type="caution">
    <text evidence="12">The sequence shown here is derived from an EMBL/GenBank/DDBJ whole genome shotgun (WGS) entry which is preliminary data.</text>
</comment>
<comment type="subcellular location">
    <subcellularLocation>
        <location evidence="1">Cell inner membrane</location>
        <topology evidence="1">Multi-pass membrane protein</topology>
    </subcellularLocation>
</comment>
<dbReference type="InterPro" id="IPR017871">
    <property type="entry name" value="ABC_transporter-like_CS"/>
</dbReference>
<dbReference type="AlphaFoldDB" id="A0A923NDG5"/>
<name>A0A923NDG5_9FIRM</name>
<evidence type="ECO:0000256" key="2">
    <source>
        <dbReference type="ARBA" id="ARBA00022448"/>
    </source>
</evidence>
<keyword evidence="6 12" id="KW-0067">ATP-binding</keyword>
<evidence type="ECO:0000313" key="13">
    <source>
        <dbReference type="Proteomes" id="UP000644115"/>
    </source>
</evidence>
<sequence length="821" mass="92234">MVRLEHVNKYFNRRKKNEIHVINDTTLQMENKGLVALLGPSGCGKTTLLNVIGGLDKIGSGNIYINGEKLNGRRAGKIDQIRNLNVGYIFQNYNLVDNMTVFDNVAIALKMVGVKDKKEIEEKVNYVLDKVGMYRYRNRYADMLSGGERQRVGIARAIVKNPAIVIADEPTGNLDSKNTLEVMNIIKSISEEKLVILVTHEEQLADFYASRIIRIRDGKVISDEINEHADNLDYRIENKIYLKDIRDHKRLKTDHYNVDFYNESGGDLDLDIVIRNGNIYIRTNKPGDRIEIVNEDSSIEFVDDHYRKLSREDSAENSFDPQKLATLGVRKYHSILNPWTTIKRGFKTVFNYNILKKILLLGFLISAIFITYSISNIFGVLNITDDEFVQQDKSYLTIIGKKIDVDTYLKYEADENYEYIMPGDSSIRMSMPYGGYLQTSSASASLTGSLSDYKKLSVSDLEYGRMPENAGEIVVDRMVLKSVISDQESKTAGFGTVESFLDQKVTVPQMPEMKIVGISNLGSPCIYTDQSLFINLISNAQSADDIQDSGMAIGDSSEGSGESSGSRTILDYNLKASSVSVAKGSWPTGDYEVMVNEKNKDDMAIGKTIDQKVNGKKLKVVGYYKDASESDFMLVNSNTVKYNVIREKANITVCPKDKEAALQQLNAEKINVKDTYGQSEKEYKKEKWSSIFSTLILAGVILAISFIEIFLIIRASFLSRVKEVGVYRAIGVKKNDIYKMFIGEILAITTMASLPGFALMAYILHRISAISYFSKMFLINPTVLVLSLVLIYGFNLVFGLLPVFRTIRKTPAAILSRTDVN</sequence>
<evidence type="ECO:0000256" key="1">
    <source>
        <dbReference type="ARBA" id="ARBA00004429"/>
    </source>
</evidence>
<dbReference type="PROSITE" id="PS50893">
    <property type="entry name" value="ABC_TRANSPORTER_2"/>
    <property type="match status" value="1"/>
</dbReference>
<evidence type="ECO:0000256" key="9">
    <source>
        <dbReference type="ARBA" id="ARBA00038388"/>
    </source>
</evidence>
<dbReference type="Pfam" id="PF00005">
    <property type="entry name" value="ABC_tran"/>
    <property type="match status" value="1"/>
</dbReference>
<proteinExistence type="inferred from homology"/>
<feature type="transmembrane region" description="Helical" evidence="10">
    <location>
        <begin position="358"/>
        <end position="381"/>
    </location>
</feature>
<protein>
    <submittedName>
        <fullName evidence="12">ABC transporter ATP-binding protein/permease</fullName>
    </submittedName>
</protein>
<evidence type="ECO:0000259" key="11">
    <source>
        <dbReference type="PROSITE" id="PS50893"/>
    </source>
</evidence>
<evidence type="ECO:0000256" key="7">
    <source>
        <dbReference type="ARBA" id="ARBA00022989"/>
    </source>
</evidence>
<keyword evidence="8 10" id="KW-0472">Membrane</keyword>
<dbReference type="InterPro" id="IPR003439">
    <property type="entry name" value="ABC_transporter-like_ATP-bd"/>
</dbReference>
<dbReference type="GO" id="GO:0022857">
    <property type="term" value="F:transmembrane transporter activity"/>
    <property type="evidence" value="ECO:0007669"/>
    <property type="project" value="TreeGrafter"/>
</dbReference>
<keyword evidence="4 10" id="KW-0812">Transmembrane</keyword>
<keyword evidence="7 10" id="KW-1133">Transmembrane helix</keyword>
<dbReference type="GO" id="GO:0016887">
    <property type="term" value="F:ATP hydrolysis activity"/>
    <property type="evidence" value="ECO:0007669"/>
    <property type="project" value="InterPro"/>
</dbReference>
<dbReference type="PANTHER" id="PTHR24220">
    <property type="entry name" value="IMPORT ATP-BINDING PROTEIN"/>
    <property type="match status" value="1"/>
</dbReference>
<evidence type="ECO:0000313" key="12">
    <source>
        <dbReference type="EMBL" id="MBC6000019.1"/>
    </source>
</evidence>
<evidence type="ECO:0000256" key="5">
    <source>
        <dbReference type="ARBA" id="ARBA00022741"/>
    </source>
</evidence>
<dbReference type="SMART" id="SM00382">
    <property type="entry name" value="AAA"/>
    <property type="match status" value="1"/>
</dbReference>
<accession>A0A923NDG5</accession>
<comment type="similarity">
    <text evidence="9">Belongs to the ABC transporter superfamily. Macrolide exporter (TC 3.A.1.122) family.</text>
</comment>
<dbReference type="PROSITE" id="PS00211">
    <property type="entry name" value="ABC_TRANSPORTER_1"/>
    <property type="match status" value="1"/>
</dbReference>
<keyword evidence="5" id="KW-0547">Nucleotide-binding</keyword>
<dbReference type="GO" id="GO:0005886">
    <property type="term" value="C:plasma membrane"/>
    <property type="evidence" value="ECO:0007669"/>
    <property type="project" value="UniProtKB-SubCell"/>
</dbReference>
<keyword evidence="3" id="KW-1003">Cell membrane</keyword>
<feature type="transmembrane region" description="Helical" evidence="10">
    <location>
        <begin position="688"/>
        <end position="713"/>
    </location>
</feature>
<keyword evidence="2" id="KW-0813">Transport</keyword>
<dbReference type="RefSeq" id="WP_249287374.1">
    <property type="nucleotide sequence ID" value="NZ_JACRWC010000105.1"/>
</dbReference>
<gene>
    <name evidence="12" type="ORF">H8876_08400</name>
</gene>
<evidence type="ECO:0000256" key="8">
    <source>
        <dbReference type="ARBA" id="ARBA00023136"/>
    </source>
</evidence>
<evidence type="ECO:0000256" key="4">
    <source>
        <dbReference type="ARBA" id="ARBA00022692"/>
    </source>
</evidence>
<reference evidence="12" key="1">
    <citation type="submission" date="2020-08" db="EMBL/GenBank/DDBJ databases">
        <authorList>
            <person name="Liu C."/>
            <person name="Sun Q."/>
        </authorList>
    </citation>
    <scope>NUCLEOTIDE SEQUENCE</scope>
    <source>
        <strain evidence="12">BX16</strain>
    </source>
</reference>